<dbReference type="Pfam" id="PF00780">
    <property type="entry name" value="CNH"/>
    <property type="match status" value="1"/>
</dbReference>
<dbReference type="PROSITE" id="PS50003">
    <property type="entry name" value="PH_DOMAIN"/>
    <property type="match status" value="1"/>
</dbReference>
<keyword evidence="8" id="KW-1185">Reference proteome</keyword>
<dbReference type="InterPro" id="IPR001180">
    <property type="entry name" value="CNH_dom"/>
</dbReference>
<dbReference type="InterPro" id="IPR035899">
    <property type="entry name" value="DBL_dom_sf"/>
</dbReference>
<dbReference type="InterPro" id="IPR052233">
    <property type="entry name" value="Rho-type_GEFs"/>
</dbReference>
<evidence type="ECO:0000259" key="5">
    <source>
        <dbReference type="PROSITE" id="PS50010"/>
    </source>
</evidence>
<dbReference type="InterPro" id="IPR057283">
    <property type="entry name" value="RGF3_WH"/>
</dbReference>
<protein>
    <submittedName>
        <fullName evidence="7">Uncharacterized protein</fullName>
    </submittedName>
</protein>
<evidence type="ECO:0000256" key="3">
    <source>
        <dbReference type="SAM" id="MobiDB-lite"/>
    </source>
</evidence>
<gene>
    <name evidence="7" type="ORF">HF325_002886</name>
</gene>
<dbReference type="SUPFAM" id="SSF48065">
    <property type="entry name" value="DBL homology domain (DH-domain)"/>
    <property type="match status" value="1"/>
</dbReference>
<name>A0A8H7GSK7_9ASCO</name>
<evidence type="ECO:0000259" key="6">
    <source>
        <dbReference type="PROSITE" id="PS50219"/>
    </source>
</evidence>
<dbReference type="Proteomes" id="UP000649328">
    <property type="component" value="Unassembled WGS sequence"/>
</dbReference>
<feature type="domain" description="DH" evidence="5">
    <location>
        <begin position="625"/>
        <end position="820"/>
    </location>
</feature>
<evidence type="ECO:0000313" key="8">
    <source>
        <dbReference type="Proteomes" id="UP000649328"/>
    </source>
</evidence>
<evidence type="ECO:0000313" key="7">
    <source>
        <dbReference type="EMBL" id="KAF8001921.1"/>
    </source>
</evidence>
<keyword evidence="1" id="KW-0597">Phosphoprotein</keyword>
<reference evidence="7" key="1">
    <citation type="submission" date="2020-10" db="EMBL/GenBank/DDBJ databases">
        <title>The Whole-Genome Sequence of Metschnikowia persimmonesis, a Novel Endophytic Yeast Species Isolated from Medicinal Plant Diospyros kaki Thumb.</title>
        <authorList>
            <person name="Rahmat E."/>
            <person name="Kang Y."/>
        </authorList>
    </citation>
    <scope>NUCLEOTIDE SEQUENCE</scope>
    <source>
        <strain evidence="7">KIOM G15050</strain>
    </source>
</reference>
<dbReference type="InterPro" id="IPR000219">
    <property type="entry name" value="DH_dom"/>
</dbReference>
<feature type="region of interest" description="Disordered" evidence="3">
    <location>
        <begin position="114"/>
        <end position="135"/>
    </location>
</feature>
<comment type="caution">
    <text evidence="7">The sequence shown here is derived from an EMBL/GenBank/DDBJ whole genome shotgun (WGS) entry which is preliminary data.</text>
</comment>
<dbReference type="Gene3D" id="2.30.29.30">
    <property type="entry name" value="Pleckstrin-homology domain (PH domain)/Phosphotyrosine-binding domain (PTB)"/>
    <property type="match status" value="1"/>
</dbReference>
<dbReference type="SMART" id="SM00233">
    <property type="entry name" value="PH"/>
    <property type="match status" value="1"/>
</dbReference>
<dbReference type="PROSITE" id="PS50219">
    <property type="entry name" value="CNH"/>
    <property type="match status" value="1"/>
</dbReference>
<evidence type="ECO:0000256" key="1">
    <source>
        <dbReference type="ARBA" id="ARBA00022553"/>
    </source>
</evidence>
<dbReference type="InterPro" id="IPR041675">
    <property type="entry name" value="PH_5"/>
</dbReference>
<feature type="compositionally biased region" description="Low complexity" evidence="3">
    <location>
        <begin position="315"/>
        <end position="325"/>
    </location>
</feature>
<proteinExistence type="predicted"/>
<evidence type="ECO:0000256" key="2">
    <source>
        <dbReference type="ARBA" id="ARBA00022658"/>
    </source>
</evidence>
<sequence length="1289" mass="147215">MSEHNRTTSCAYLTPEKQVSSSPYGRLKTLPQLTVDADLSYDSNYGHEYDECADFASYAEDLLLSYESPRLKGPQNLTFDEMGRDLPPDLDYYAITQSEPPSPLFLRQNDNFLAPLAEKPSPPATHQKHSPLSLLSHRSRSYRERKFQNLLQKGTLPFQVLESEDDSYFAKSLPQTQNDVTERAYRGTQTPLPPPQLPYPLSDKYSSDEDAEDFMNDISNGANDWRTQPQAPAMTTPTRIPSLAEKNAMRIPGRLLHKSSSLDLKFVRNSPPRLMHLPSTSPELQQFNYFSSPLSSPTRVSLYGRLPQMHSGAVSDSRSSRSPSPKKFAVSSNAKSGVYPYDEDYLNVFEDYYNQERVPRWSLIEKDEFEYYDDSFFMPPEANQFDYTILPELPKLDDDLEQSISALTPSREGTPQLQPTFTIRRKNDDLPPVPLELPPLPFLPSALTSLHFAACAHVWSLKSVFEWCLQLNGWTHGHKFSLKEFRKVLMRLVAFHKQDIPIDLISRNVTHIIDSLTQHELIIFVDDPEANESKAPVFVLREDGIISGVLVDLTSCYCRDEDHKLTGLKNYSLKCYSSQCLINKTIEHENLMKTTNIKELVLGDDWASHWKLAAQDMAVDLSESRRQSYLFDLIKFEQNFIQRAECFIDVAGPEFIKLAKLMVGLNSLTMKEFEEKILGSARELLAIHRDSLYEPLLNILVTDGKFIKDLNGMASLYKAWATEAKDPLLIYISVMPMIEDLLENTALKRWDELIRLNTRMKELQVNGNLLLMSTFNSRYQQLPLQLLDVRKFFDEEDEEFVSLTSAVDAIRRLGAKVNQMKVFSDNVHALKLVEKQLVWKLNVFQPRLNLKSSRRKFFFRGDLVRKGDLKINSHSAHLIVLDNFILLTEKQRAQRMATYKVTETPIPLDYLIVENREKESSGLLNGLSAKPSVINSNMMNGEKDEDSSSFPFKIRYAGRGKSESHTLVAASEKERKKWISVFIQAKSNLLKRVLPLTPYGFELVENKFFAYDHNSRMSKLPILCAADPLSILAKKTSSLADNSLNSTLIQRQVLSSETFRFASGEFVFLGTNSGVYCSDKRNRWKKIINMNNVTKVTAVPEFNVVLVLAGKSLRYYPLQLLINIYYEKKDKITSYLLSNEGILFYEFGRHRGLPTLFVAKKKTTGTTSFKVYILELDNNGIFSMFTVTRRFSIQAECHGISVFNSSIAVHTQRGFEVLDLQKLSPRSVPELPASEQSSKKLDGYSKKKVVQSTDVLKKLISHAVPMGMFKLANNKEFLMVYNECAIFRK</sequence>
<dbReference type="InterPro" id="IPR001849">
    <property type="entry name" value="PH_domain"/>
</dbReference>
<dbReference type="GO" id="GO:0005085">
    <property type="term" value="F:guanyl-nucleotide exchange factor activity"/>
    <property type="evidence" value="ECO:0007669"/>
    <property type="project" value="UniProtKB-KW"/>
</dbReference>
<dbReference type="PROSITE" id="PS50010">
    <property type="entry name" value="DH_2"/>
    <property type="match status" value="1"/>
</dbReference>
<dbReference type="Gene3D" id="1.20.900.10">
    <property type="entry name" value="Dbl homology (DH) domain"/>
    <property type="match status" value="1"/>
</dbReference>
<feature type="domain" description="PH" evidence="4">
    <location>
        <begin position="856"/>
        <end position="987"/>
    </location>
</feature>
<evidence type="ECO:0000259" key="4">
    <source>
        <dbReference type="PROSITE" id="PS50003"/>
    </source>
</evidence>
<dbReference type="Pfam" id="PF23582">
    <property type="entry name" value="WHD_RGF3"/>
    <property type="match status" value="1"/>
</dbReference>
<dbReference type="Pfam" id="PF15405">
    <property type="entry name" value="PH_5"/>
    <property type="match status" value="1"/>
</dbReference>
<dbReference type="PANTHER" id="PTHR46572:SF1">
    <property type="entry name" value="RHO1 GUANINE NUCLEOTIDE EXCHANGE FACTOR TUS1"/>
    <property type="match status" value="1"/>
</dbReference>
<dbReference type="EMBL" id="JACBPP010000004">
    <property type="protein sequence ID" value="KAF8001921.1"/>
    <property type="molecule type" value="Genomic_DNA"/>
</dbReference>
<feature type="domain" description="CNH" evidence="6">
    <location>
        <begin position="1050"/>
        <end position="1289"/>
    </location>
</feature>
<dbReference type="OrthoDB" id="660555at2759"/>
<dbReference type="SUPFAM" id="SSF50729">
    <property type="entry name" value="PH domain-like"/>
    <property type="match status" value="1"/>
</dbReference>
<feature type="region of interest" description="Disordered" evidence="3">
    <location>
        <begin position="311"/>
        <end position="333"/>
    </location>
</feature>
<keyword evidence="2" id="KW-0344">Guanine-nucleotide releasing factor</keyword>
<accession>A0A8H7GSK7</accession>
<dbReference type="InterPro" id="IPR011993">
    <property type="entry name" value="PH-like_dom_sf"/>
</dbReference>
<organism evidence="7 8">
    <name type="scientific">Metschnikowia pulcherrima</name>
    <dbReference type="NCBI Taxonomy" id="27326"/>
    <lineage>
        <taxon>Eukaryota</taxon>
        <taxon>Fungi</taxon>
        <taxon>Dikarya</taxon>
        <taxon>Ascomycota</taxon>
        <taxon>Saccharomycotina</taxon>
        <taxon>Pichiomycetes</taxon>
        <taxon>Metschnikowiaceae</taxon>
        <taxon>Metschnikowia</taxon>
    </lineage>
</organism>
<dbReference type="PANTHER" id="PTHR46572">
    <property type="entry name" value="RHO1 GDP-GTP EXCHANGE PROTEIN 1-RELATED"/>
    <property type="match status" value="1"/>
</dbReference>